<dbReference type="InterPro" id="IPR003265">
    <property type="entry name" value="HhH-GPD_domain"/>
</dbReference>
<evidence type="ECO:0000256" key="6">
    <source>
        <dbReference type="ARBA" id="ARBA00022023"/>
    </source>
</evidence>
<keyword evidence="12" id="KW-0411">Iron-sulfur</keyword>
<evidence type="ECO:0000259" key="15">
    <source>
        <dbReference type="SMART" id="SM00478"/>
    </source>
</evidence>
<feature type="domain" description="HhH-GPD" evidence="15">
    <location>
        <begin position="47"/>
        <end position="190"/>
    </location>
</feature>
<keyword evidence="8" id="KW-0479">Metal-binding</keyword>
<evidence type="ECO:0000256" key="1">
    <source>
        <dbReference type="ARBA" id="ARBA00000843"/>
    </source>
</evidence>
<dbReference type="Gene3D" id="1.10.340.30">
    <property type="entry name" value="Hypothetical protein, domain 2"/>
    <property type="match status" value="1"/>
</dbReference>
<evidence type="ECO:0000256" key="14">
    <source>
        <dbReference type="ARBA" id="ARBA00023295"/>
    </source>
</evidence>
<dbReference type="InterPro" id="IPR000445">
    <property type="entry name" value="HhH_motif"/>
</dbReference>
<dbReference type="GO" id="GO:0000701">
    <property type="term" value="F:purine-specific mismatch base pair DNA N-glycosylase activity"/>
    <property type="evidence" value="ECO:0007669"/>
    <property type="project" value="UniProtKB-EC"/>
</dbReference>
<dbReference type="CDD" id="cd00056">
    <property type="entry name" value="ENDO3c"/>
    <property type="match status" value="1"/>
</dbReference>
<dbReference type="InterPro" id="IPR011257">
    <property type="entry name" value="DNA_glycosylase"/>
</dbReference>
<dbReference type="GO" id="GO:0046872">
    <property type="term" value="F:metal ion binding"/>
    <property type="evidence" value="ECO:0007669"/>
    <property type="project" value="UniProtKB-KW"/>
</dbReference>
<dbReference type="GO" id="GO:0006284">
    <property type="term" value="P:base-excision repair"/>
    <property type="evidence" value="ECO:0007669"/>
    <property type="project" value="InterPro"/>
</dbReference>
<evidence type="ECO:0000256" key="11">
    <source>
        <dbReference type="ARBA" id="ARBA00023004"/>
    </source>
</evidence>
<keyword evidence="10" id="KW-0378">Hydrolase</keyword>
<dbReference type="Gene3D" id="1.10.1670.10">
    <property type="entry name" value="Helix-hairpin-Helix base-excision DNA repair enzymes (C-terminal)"/>
    <property type="match status" value="1"/>
</dbReference>
<dbReference type="KEGG" id="ssei:FJR45_11525"/>
<dbReference type="Proteomes" id="UP000593719">
    <property type="component" value="Chromosome"/>
</dbReference>
<keyword evidence="9" id="KW-0227">DNA damage</keyword>
<reference evidence="16 17" key="1">
    <citation type="submission" date="2019-06" db="EMBL/GenBank/DDBJ databases">
        <title>Sulfurimonas gotlandica sp. nov., a chemoautotrophic and psychrotolerant epsilonproteobacterium isolated from a pelagic redoxcline, and an emended description of the genus Sulfurimonas.</title>
        <authorList>
            <person name="Wang S."/>
            <person name="Jiang L."/>
            <person name="Shao Z."/>
        </authorList>
    </citation>
    <scope>NUCLEOTIDE SEQUENCE [LARGE SCALE GENOMIC DNA]</scope>
    <source>
        <strain evidence="16 17">S2-6</strain>
    </source>
</reference>
<dbReference type="SMART" id="SM00525">
    <property type="entry name" value="FES"/>
    <property type="match status" value="1"/>
</dbReference>
<dbReference type="InterPro" id="IPR005760">
    <property type="entry name" value="A/G_AdeGlyc_MutY"/>
</dbReference>
<evidence type="ECO:0000313" key="16">
    <source>
        <dbReference type="EMBL" id="QOP44536.1"/>
    </source>
</evidence>
<dbReference type="GO" id="GO:0051539">
    <property type="term" value="F:4 iron, 4 sulfur cluster binding"/>
    <property type="evidence" value="ECO:0007669"/>
    <property type="project" value="UniProtKB-KW"/>
</dbReference>
<accession>A0A7M1B4V6</accession>
<dbReference type="SUPFAM" id="SSF48150">
    <property type="entry name" value="DNA-glycosylase"/>
    <property type="match status" value="1"/>
</dbReference>
<proteinExistence type="inferred from homology"/>
<dbReference type="InterPro" id="IPR003651">
    <property type="entry name" value="Endonuclease3_FeS-loop_motif"/>
</dbReference>
<dbReference type="InterPro" id="IPR044298">
    <property type="entry name" value="MIG/MutY"/>
</dbReference>
<dbReference type="EMBL" id="CP041235">
    <property type="protein sequence ID" value="QOP44536.1"/>
    <property type="molecule type" value="Genomic_DNA"/>
</dbReference>
<evidence type="ECO:0000256" key="2">
    <source>
        <dbReference type="ARBA" id="ARBA00001966"/>
    </source>
</evidence>
<keyword evidence="14" id="KW-0326">Glycosidase</keyword>
<dbReference type="Pfam" id="PF10576">
    <property type="entry name" value="EndIII_4Fe-2S"/>
    <property type="match status" value="1"/>
</dbReference>
<dbReference type="InterPro" id="IPR004035">
    <property type="entry name" value="Endouclease-III_FeS-bd_BS"/>
</dbReference>
<dbReference type="Pfam" id="PF00633">
    <property type="entry name" value="HHH"/>
    <property type="match status" value="1"/>
</dbReference>
<gene>
    <name evidence="16" type="primary">mutY</name>
    <name evidence="16" type="ORF">FJR45_11525</name>
</gene>
<sequence>MSQGAVVIKKIKQAQKELLAWYEKAGRHELPWRNTQDIYRIYLSEIMLQQTQVSRVRDEYYPRFLEKFPTLQSLANASLDDVLAAWSGLGYYSRARNLHKTAYLAQKSLPTDYKELLSLPGIGQYTASAVCSFGYNQSIPVVDTNIARVLKRYFALLHVKDKTVWEYAQKLLNHKDPKNHNLALMDLGSLICLPKNPKCEECPLQQECQGKTEAELYTQTKKKEYESLELFYGICIQNEKIALTPATGNMYKGMLELPAVDPIEEDFLGSFKHSYTKYRLHVKLYHLDSFEKAIWVSTDALHVTPISSLTKKALSTALNKKTM</sequence>
<name>A0A7M1B4V6_9BACT</name>
<evidence type="ECO:0000256" key="9">
    <source>
        <dbReference type="ARBA" id="ARBA00022763"/>
    </source>
</evidence>
<evidence type="ECO:0000256" key="12">
    <source>
        <dbReference type="ARBA" id="ARBA00023014"/>
    </source>
</evidence>
<comment type="similarity">
    <text evidence="4">Belongs to the Nth/MutY family.</text>
</comment>
<dbReference type="GO" id="GO:0034039">
    <property type="term" value="F:8-oxo-7,8-dihydroguanine DNA N-glycosylase activity"/>
    <property type="evidence" value="ECO:0007669"/>
    <property type="project" value="TreeGrafter"/>
</dbReference>
<dbReference type="GO" id="GO:0035485">
    <property type="term" value="F:adenine/guanine mispair binding"/>
    <property type="evidence" value="ECO:0007669"/>
    <property type="project" value="TreeGrafter"/>
</dbReference>
<dbReference type="AlphaFoldDB" id="A0A7M1B4V6"/>
<evidence type="ECO:0000256" key="10">
    <source>
        <dbReference type="ARBA" id="ARBA00022801"/>
    </source>
</evidence>
<evidence type="ECO:0000256" key="8">
    <source>
        <dbReference type="ARBA" id="ARBA00022723"/>
    </source>
</evidence>
<dbReference type="EC" id="3.2.2.31" evidence="5"/>
<keyword evidence="11" id="KW-0408">Iron</keyword>
<dbReference type="GO" id="GO:0032357">
    <property type="term" value="F:oxidized purine DNA binding"/>
    <property type="evidence" value="ECO:0007669"/>
    <property type="project" value="TreeGrafter"/>
</dbReference>
<evidence type="ECO:0000256" key="5">
    <source>
        <dbReference type="ARBA" id="ARBA00012045"/>
    </source>
</evidence>
<comment type="catalytic activity">
    <reaction evidence="1">
        <text>Hydrolyzes free adenine bases from 7,8-dihydro-8-oxoguanine:adenine mismatched double-stranded DNA, leaving an apurinic site.</text>
        <dbReference type="EC" id="3.2.2.31"/>
    </reaction>
</comment>
<evidence type="ECO:0000256" key="3">
    <source>
        <dbReference type="ARBA" id="ARBA00002933"/>
    </source>
</evidence>
<evidence type="ECO:0000313" key="17">
    <source>
        <dbReference type="Proteomes" id="UP000593719"/>
    </source>
</evidence>
<dbReference type="SMART" id="SM00478">
    <property type="entry name" value="ENDO3c"/>
    <property type="match status" value="1"/>
</dbReference>
<protein>
    <recommendedName>
        <fullName evidence="6">Adenine DNA glycosylase</fullName>
        <ecNumber evidence="5">3.2.2.31</ecNumber>
    </recommendedName>
</protein>
<comment type="cofactor">
    <cofactor evidence="2">
        <name>[4Fe-4S] cluster</name>
        <dbReference type="ChEBI" id="CHEBI:49883"/>
    </cofactor>
</comment>
<dbReference type="Pfam" id="PF00730">
    <property type="entry name" value="HhH-GPD"/>
    <property type="match status" value="1"/>
</dbReference>
<comment type="function">
    <text evidence="3">Adenine glycosylase active on G-A mispairs. MutY also corrects error-prone DNA synthesis past GO lesions which are due to the oxidatively damaged form of guanine: 7,8-dihydro-8-oxoguanine (8-oxo-dGTP).</text>
</comment>
<dbReference type="PANTHER" id="PTHR42944:SF1">
    <property type="entry name" value="ADENINE DNA GLYCOSYLASE"/>
    <property type="match status" value="1"/>
</dbReference>
<keyword evidence="7" id="KW-0004">4Fe-4S</keyword>
<dbReference type="InterPro" id="IPR023170">
    <property type="entry name" value="HhH_base_excis_C"/>
</dbReference>
<keyword evidence="13" id="KW-0234">DNA repair</keyword>
<keyword evidence="17" id="KW-1185">Reference proteome</keyword>
<dbReference type="NCBIfam" id="TIGR01084">
    <property type="entry name" value="mutY"/>
    <property type="match status" value="1"/>
</dbReference>
<dbReference type="PROSITE" id="PS00764">
    <property type="entry name" value="ENDONUCLEASE_III_1"/>
    <property type="match status" value="1"/>
</dbReference>
<evidence type="ECO:0000256" key="13">
    <source>
        <dbReference type="ARBA" id="ARBA00023204"/>
    </source>
</evidence>
<dbReference type="PANTHER" id="PTHR42944">
    <property type="entry name" value="ADENINE DNA GLYCOSYLASE"/>
    <property type="match status" value="1"/>
</dbReference>
<organism evidence="16 17">
    <name type="scientific">Sulfurimonas sediminis</name>
    <dbReference type="NCBI Taxonomy" id="2590020"/>
    <lineage>
        <taxon>Bacteria</taxon>
        <taxon>Pseudomonadati</taxon>
        <taxon>Campylobacterota</taxon>
        <taxon>Epsilonproteobacteria</taxon>
        <taxon>Campylobacterales</taxon>
        <taxon>Sulfurimonadaceae</taxon>
        <taxon>Sulfurimonas</taxon>
    </lineage>
</organism>
<evidence type="ECO:0000256" key="7">
    <source>
        <dbReference type="ARBA" id="ARBA00022485"/>
    </source>
</evidence>
<evidence type="ECO:0000256" key="4">
    <source>
        <dbReference type="ARBA" id="ARBA00008343"/>
    </source>
</evidence>
<dbReference type="GO" id="GO:0006298">
    <property type="term" value="P:mismatch repair"/>
    <property type="evidence" value="ECO:0007669"/>
    <property type="project" value="TreeGrafter"/>
</dbReference>